<keyword evidence="3" id="KW-1185">Reference proteome</keyword>
<evidence type="ECO:0000256" key="1">
    <source>
        <dbReference type="ARBA" id="ARBA00008591"/>
    </source>
</evidence>
<dbReference type="PANTHER" id="PTHR37298">
    <property type="entry name" value="UPF0111 PROTEIN YKAA"/>
    <property type="match status" value="1"/>
</dbReference>
<reference evidence="2 3" key="1">
    <citation type="journal article" date="2010" name="Stand. Genomic Sci.">
        <title>Complete genome sequence of Olsenella uli type strain (VPI D76D-27C).</title>
        <authorList>
            <person name="Goker M."/>
            <person name="Held B."/>
            <person name="Lucas S."/>
            <person name="Nolan M."/>
            <person name="Yasawong M."/>
            <person name="Glavina Del Rio T."/>
            <person name="Tice H."/>
            <person name="Cheng J.F."/>
            <person name="Bruce D."/>
            <person name="Detter J.C."/>
            <person name="Tapia R."/>
            <person name="Han C."/>
            <person name="Goodwin L."/>
            <person name="Pitluck S."/>
            <person name="Liolios K."/>
            <person name="Ivanova N."/>
            <person name="Mavromatis K."/>
            <person name="Mikhailova N."/>
            <person name="Pati A."/>
            <person name="Chen A."/>
            <person name="Palaniappan K."/>
            <person name="Land M."/>
            <person name="Hauser L."/>
            <person name="Chang Y.J."/>
            <person name="Jeffries C.D."/>
            <person name="Rohde M."/>
            <person name="Sikorski J."/>
            <person name="Pukall R."/>
            <person name="Woyke T."/>
            <person name="Bristow J."/>
            <person name="Eisen J.A."/>
            <person name="Markowitz V."/>
            <person name="Hugenholtz P."/>
            <person name="Kyrpides N.C."/>
            <person name="Klenk H.P."/>
            <person name="Lapidus A."/>
        </authorList>
    </citation>
    <scope>NUCLEOTIDE SEQUENCE [LARGE SCALE GENOMIC DNA]</scope>
    <source>
        <strain evidence="3">ATCC 49627 / DSM 7084 / CIP 109912 / JCM 12494 / NCIMB 702895 / VPI D76D-27C</strain>
    </source>
</reference>
<evidence type="ECO:0000313" key="2">
    <source>
        <dbReference type="EMBL" id="ADK68493.1"/>
    </source>
</evidence>
<dbReference type="eggNOG" id="COG1392">
    <property type="taxonomic scope" value="Bacteria"/>
</dbReference>
<proteinExistence type="inferred from homology"/>
<dbReference type="GeneID" id="78512790"/>
<accession>E1QWJ0</accession>
<dbReference type="Proteomes" id="UP000000333">
    <property type="component" value="Chromosome"/>
</dbReference>
<name>E1QWJ0_OLSUV</name>
<dbReference type="PANTHER" id="PTHR37298:SF1">
    <property type="entry name" value="UPF0111 PROTEIN YKAA"/>
    <property type="match status" value="1"/>
</dbReference>
<dbReference type="Pfam" id="PF01865">
    <property type="entry name" value="PhoU_div"/>
    <property type="match status" value="1"/>
</dbReference>
<dbReference type="InterPro" id="IPR052912">
    <property type="entry name" value="UPF0111_domain"/>
</dbReference>
<dbReference type="RefSeq" id="WP_013252245.1">
    <property type="nucleotide sequence ID" value="NC_014363.1"/>
</dbReference>
<dbReference type="OrthoDB" id="9797568at2"/>
<dbReference type="PATRIC" id="fig|633147.7.peg.133"/>
<dbReference type="EMBL" id="CP002106">
    <property type="protein sequence ID" value="ADK68493.1"/>
    <property type="molecule type" value="Genomic_DNA"/>
</dbReference>
<dbReference type="InterPro" id="IPR038078">
    <property type="entry name" value="PhoU-like_sf"/>
</dbReference>
<gene>
    <name evidence="2" type="ordered locus">Olsu_1390</name>
</gene>
<comment type="similarity">
    <text evidence="1">Belongs to the UPF0111 family.</text>
</comment>
<sequence>MAHAKKEDVFYTLFKQFGDELVSAAEDYDKLINSFPETDSLIPIMKLHEDRCDECVKQIMQELYSSFITPFDRNDISELALKLDDICDSMSGVAIRLNLFNTSGTNSNARQLADLALAAVREVKEMLDHLPEYKKDPEVMRKAISIGHIEDEGDAVYESALYGLFHSESIDDARRGHVVAWLRIFDRMEGTLDACDHAAGVVRSIVMKSA</sequence>
<dbReference type="InterPro" id="IPR018445">
    <property type="entry name" value="Put_Phosphate_transp_reg"/>
</dbReference>
<dbReference type="STRING" id="633147.Olsu_1390"/>
<dbReference type="KEGG" id="ols:Olsu_1390"/>
<dbReference type="Gene3D" id="1.20.58.220">
    <property type="entry name" value="Phosphate transport system protein phou homolog 2, domain 2"/>
    <property type="match status" value="1"/>
</dbReference>
<evidence type="ECO:0000313" key="3">
    <source>
        <dbReference type="Proteomes" id="UP000000333"/>
    </source>
</evidence>
<protein>
    <submittedName>
        <fullName evidence="2">Putitive phosphate transport regulator</fullName>
    </submittedName>
</protein>
<dbReference type="AlphaFoldDB" id="E1QWJ0"/>
<dbReference type="HOGENOM" id="CLU_086031_0_1_11"/>
<organism evidence="2 3">
    <name type="scientific">Olsenella uli (strain ATCC 49627 / DSM 7084 / CCUG 31166 / CIP 109912 / JCM 12494 / LMG 11480 / NCIMB 702895 / VPI D76D-27C)</name>
    <name type="common">Lactobacillus uli</name>
    <dbReference type="NCBI Taxonomy" id="633147"/>
    <lineage>
        <taxon>Bacteria</taxon>
        <taxon>Bacillati</taxon>
        <taxon>Actinomycetota</taxon>
        <taxon>Coriobacteriia</taxon>
        <taxon>Coriobacteriales</taxon>
        <taxon>Atopobiaceae</taxon>
        <taxon>Olsenella</taxon>
    </lineage>
</organism>